<dbReference type="EMBL" id="AXCR01000007">
    <property type="protein sequence ID" value="KJR86025.1"/>
    <property type="molecule type" value="Genomic_DNA"/>
</dbReference>
<comment type="similarity">
    <text evidence="1">Belongs to the oxygen-dependent FAD-linked oxidoreductase family.</text>
</comment>
<dbReference type="RefSeq" id="XP_016588701.1">
    <property type="nucleotide sequence ID" value="XM_016735575.1"/>
</dbReference>
<dbReference type="Gene3D" id="3.40.462.20">
    <property type="match status" value="1"/>
</dbReference>
<keyword evidence="3" id="KW-0274">FAD</keyword>
<dbReference type="InterPro" id="IPR016167">
    <property type="entry name" value="FAD-bd_PCMH_sub1"/>
</dbReference>
<evidence type="ECO:0000259" key="6">
    <source>
        <dbReference type="PROSITE" id="PS51387"/>
    </source>
</evidence>
<feature type="chain" id="PRO_5002455257" evidence="5">
    <location>
        <begin position="18"/>
        <end position="569"/>
    </location>
</feature>
<reference evidence="7" key="2">
    <citation type="journal article" date="2015" name="Eukaryot. Cell">
        <title>Asexual propagation of a virulent clone complex in a human and feline outbreak of sporotrichosis.</title>
        <authorList>
            <person name="Teixeira Mde M."/>
            <person name="Rodrigues A.M."/>
            <person name="Tsui C.K."/>
            <person name="de Almeida L.G."/>
            <person name="Van Diepeningen A.D."/>
            <person name="van den Ende B.G."/>
            <person name="Fernandes G.F."/>
            <person name="Kano R."/>
            <person name="Hamelin R.C."/>
            <person name="Lopes-Bezerra L.M."/>
            <person name="Vasconcelos A.T."/>
            <person name="de Hoog S."/>
            <person name="de Camargo Z.P."/>
            <person name="Felipe M.S."/>
        </authorList>
    </citation>
    <scope>NUCLEOTIDE SEQUENCE [LARGE SCALE GENOMIC DNA]</scope>
    <source>
        <strain evidence="7">1099-18</strain>
    </source>
</reference>
<dbReference type="InterPro" id="IPR006094">
    <property type="entry name" value="Oxid_FAD_bind_N"/>
</dbReference>
<dbReference type="GO" id="GO:0071949">
    <property type="term" value="F:FAD binding"/>
    <property type="evidence" value="ECO:0007669"/>
    <property type="project" value="InterPro"/>
</dbReference>
<keyword evidence="5" id="KW-0732">Signal</keyword>
<dbReference type="InterPro" id="IPR036318">
    <property type="entry name" value="FAD-bd_PCMH-like_sf"/>
</dbReference>
<dbReference type="Proteomes" id="UP000033710">
    <property type="component" value="Unassembled WGS sequence"/>
</dbReference>
<keyword evidence="2" id="KW-0285">Flavoprotein</keyword>
<dbReference type="PANTHER" id="PTHR42973">
    <property type="entry name" value="BINDING OXIDOREDUCTASE, PUTATIVE (AFU_ORTHOLOGUE AFUA_1G17690)-RELATED"/>
    <property type="match status" value="1"/>
</dbReference>
<comment type="caution">
    <text evidence="7">The sequence shown here is derived from an EMBL/GenBank/DDBJ whole genome shotgun (WGS) entry which is preliminary data.</text>
</comment>
<evidence type="ECO:0000256" key="1">
    <source>
        <dbReference type="ARBA" id="ARBA00005466"/>
    </source>
</evidence>
<dbReference type="GeneID" id="27670852"/>
<dbReference type="KEGG" id="ssck:SPSK_08994"/>
<dbReference type="PROSITE" id="PS51387">
    <property type="entry name" value="FAD_PCMH"/>
    <property type="match status" value="1"/>
</dbReference>
<evidence type="ECO:0000256" key="3">
    <source>
        <dbReference type="ARBA" id="ARBA00022827"/>
    </source>
</evidence>
<dbReference type="InterPro" id="IPR016166">
    <property type="entry name" value="FAD-bd_PCMH"/>
</dbReference>
<dbReference type="SUPFAM" id="SSF56176">
    <property type="entry name" value="FAD-binding/transporter-associated domain-like"/>
    <property type="match status" value="1"/>
</dbReference>
<feature type="domain" description="FAD-binding PCMH-type" evidence="6">
    <location>
        <begin position="121"/>
        <end position="292"/>
    </location>
</feature>
<dbReference type="GO" id="GO:0016491">
    <property type="term" value="F:oxidoreductase activity"/>
    <property type="evidence" value="ECO:0007669"/>
    <property type="project" value="UniProtKB-KW"/>
</dbReference>
<accession>A0A0F2MB41</accession>
<dbReference type="OrthoDB" id="2151789at2759"/>
<evidence type="ECO:0000256" key="4">
    <source>
        <dbReference type="ARBA" id="ARBA00023002"/>
    </source>
</evidence>
<dbReference type="AlphaFoldDB" id="A0A0F2MB41"/>
<dbReference type="Gene3D" id="3.30.43.10">
    <property type="entry name" value="Uridine Diphospho-n-acetylenolpyruvylglucosamine Reductase, domain 2"/>
    <property type="match status" value="1"/>
</dbReference>
<keyword evidence="4" id="KW-0560">Oxidoreductase</keyword>
<evidence type="ECO:0000256" key="5">
    <source>
        <dbReference type="SAM" id="SignalP"/>
    </source>
</evidence>
<dbReference type="InterPro" id="IPR016169">
    <property type="entry name" value="FAD-bd_PCMH_sub2"/>
</dbReference>
<dbReference type="PANTHER" id="PTHR42973:SF34">
    <property type="entry name" value="FAD BINDING DOMAIN PROTEIN (AFU_ORTHOLOGUE AFUA_3G02770)"/>
    <property type="match status" value="1"/>
</dbReference>
<dbReference type="VEuPathDB" id="FungiDB:SPSK_08994"/>
<proteinExistence type="inferred from homology"/>
<sequence>MLTAGLLLAALAGSAVAQIATVPVSATAAQPSSAVEPADFDVSDALLQLGVNVSAIPPLATAADTDSAGATSKRSSAGKPSSPCSLACDGLAILYGSNYVLANGTSTYSAFVGAYWSQNQAEVQPYCVFKPKTTADVSIAVLVNRLTGCPFAAKSGGHSAYRGAANVPSGMTISFANLNNIQLSADKSTVAVGPGNVWGKVYAYLDAYDLTVIGGRLYDIGVGGLTTGGGISYISNLHGWACDNVESYDLVLASGVLVRASATEYSDLFWALRGGGNNFGLVVNFNLQTYPLADNGALYIGARTYLETEFDAVDQAFYNLIVNSADDPNAGAYVVYVTTGGSNICAPTFYYADAANGATAAIWDEFEAIPNVGDTTGIHNIVTWAAEIANDSPPGLREMYYTMSFKADLDTLKFARSYFFETVGNVTDIPGIVPNIVFQGITTPELQQFSRNGGNALGLTESDGPMFILLVAAMWDNASDDAAVAAFASDVLTKVKAHATARGVQIDYVYMNYASMYQDVLSSYGPKVLARLRKVSKKYDPAQIYQTLQPGYFKLSGEPPVPNSGFYNY</sequence>
<evidence type="ECO:0000256" key="2">
    <source>
        <dbReference type="ARBA" id="ARBA00022630"/>
    </source>
</evidence>
<feature type="signal peptide" evidence="5">
    <location>
        <begin position="1"/>
        <end position="17"/>
    </location>
</feature>
<name>A0A0F2MB41_SPOSC</name>
<dbReference type="InterPro" id="IPR050416">
    <property type="entry name" value="FAD-linked_Oxidoreductase"/>
</dbReference>
<dbReference type="Gene3D" id="3.30.465.10">
    <property type="match status" value="1"/>
</dbReference>
<evidence type="ECO:0000313" key="7">
    <source>
        <dbReference type="EMBL" id="KJR86025.1"/>
    </source>
</evidence>
<dbReference type="Pfam" id="PF01565">
    <property type="entry name" value="FAD_binding_4"/>
    <property type="match status" value="1"/>
</dbReference>
<gene>
    <name evidence="7" type="ORF">SPSK_08994</name>
</gene>
<organism evidence="7">
    <name type="scientific">Sporothrix schenckii 1099-18</name>
    <dbReference type="NCBI Taxonomy" id="1397361"/>
    <lineage>
        <taxon>Eukaryota</taxon>
        <taxon>Fungi</taxon>
        <taxon>Dikarya</taxon>
        <taxon>Ascomycota</taxon>
        <taxon>Pezizomycotina</taxon>
        <taxon>Sordariomycetes</taxon>
        <taxon>Sordariomycetidae</taxon>
        <taxon>Ophiostomatales</taxon>
        <taxon>Ophiostomataceae</taxon>
        <taxon>Sporothrix</taxon>
    </lineage>
</organism>
<reference evidence="7" key="1">
    <citation type="journal article" date="2014" name="BMC Genomics">
        <title>Comparative genomics of the major fungal agents of human and animal Sporotrichosis: Sporothrix schenckii and Sporothrix brasiliensis.</title>
        <authorList>
            <person name="Teixeira M.M."/>
            <person name="de Almeida L.G."/>
            <person name="Kubitschek-Barreira P."/>
            <person name="Alves F.L."/>
            <person name="Kioshima E.S."/>
            <person name="Abadio A.K."/>
            <person name="Fernandes L."/>
            <person name="Derengowski L.S."/>
            <person name="Ferreira K.S."/>
            <person name="Souza R.C."/>
            <person name="Ruiz J.C."/>
            <person name="de Andrade N.C."/>
            <person name="Paes H.C."/>
            <person name="Nicola A.M."/>
            <person name="Albuquerque P."/>
            <person name="Gerber A.L."/>
            <person name="Martins V.P."/>
            <person name="Peconick L.D."/>
            <person name="Neto A.V."/>
            <person name="Chaucanez C.B."/>
            <person name="Silva P.A."/>
            <person name="Cunha O.L."/>
            <person name="de Oliveira F.F."/>
            <person name="dos Santos T.C."/>
            <person name="Barros A.L."/>
            <person name="Soares M.A."/>
            <person name="de Oliveira L.M."/>
            <person name="Marini M.M."/>
            <person name="Villalobos-Duno H."/>
            <person name="Cunha M.M."/>
            <person name="de Hoog S."/>
            <person name="da Silveira J.F."/>
            <person name="Henrissat B."/>
            <person name="Nino-Vega G.A."/>
            <person name="Cisalpino P.S."/>
            <person name="Mora-Montes H.M."/>
            <person name="Almeida S.R."/>
            <person name="Stajich J.E."/>
            <person name="Lopes-Bezerra L.M."/>
            <person name="Vasconcelos A.T."/>
            <person name="Felipe M.S."/>
        </authorList>
    </citation>
    <scope>NUCLEOTIDE SEQUENCE [LARGE SCALE GENOMIC DNA]</scope>
    <source>
        <strain evidence="7">1099-18</strain>
    </source>
</reference>
<protein>
    <submittedName>
        <fullName evidence="7">FAD binding protein domain protein</fullName>
    </submittedName>
</protein>